<proteinExistence type="predicted"/>
<gene>
    <name evidence="1" type="ORF">GMARGA_LOCUS2711</name>
</gene>
<sequence>MYKGTQKEIYGKTWLEKLIDRYSQRNLLFKGHILIANSLILSRICLLATGRIERSKHPILEDIMKARLTSVRLKLLSDQSM</sequence>
<comment type="caution">
    <text evidence="1">The sequence shown here is derived from an EMBL/GenBank/DDBJ whole genome shotgun (WGS) entry which is preliminary data.</text>
</comment>
<reference evidence="1 2" key="1">
    <citation type="submission" date="2021-06" db="EMBL/GenBank/DDBJ databases">
        <authorList>
            <person name="Kallberg Y."/>
            <person name="Tangrot J."/>
            <person name="Rosling A."/>
        </authorList>
    </citation>
    <scope>NUCLEOTIDE SEQUENCE [LARGE SCALE GENOMIC DNA]</scope>
    <source>
        <strain evidence="1 2">120-4 pot B 10/14</strain>
    </source>
</reference>
<evidence type="ECO:0000313" key="2">
    <source>
        <dbReference type="Proteomes" id="UP000789901"/>
    </source>
</evidence>
<dbReference type="EMBL" id="CAJVQB010000881">
    <property type="protein sequence ID" value="CAG8511626.1"/>
    <property type="molecule type" value="Genomic_DNA"/>
</dbReference>
<protein>
    <submittedName>
        <fullName evidence="1">35536_t:CDS:1</fullName>
    </submittedName>
</protein>
<dbReference type="Proteomes" id="UP000789901">
    <property type="component" value="Unassembled WGS sequence"/>
</dbReference>
<organism evidence="1 2">
    <name type="scientific">Gigaspora margarita</name>
    <dbReference type="NCBI Taxonomy" id="4874"/>
    <lineage>
        <taxon>Eukaryota</taxon>
        <taxon>Fungi</taxon>
        <taxon>Fungi incertae sedis</taxon>
        <taxon>Mucoromycota</taxon>
        <taxon>Glomeromycotina</taxon>
        <taxon>Glomeromycetes</taxon>
        <taxon>Diversisporales</taxon>
        <taxon>Gigasporaceae</taxon>
        <taxon>Gigaspora</taxon>
    </lineage>
</organism>
<evidence type="ECO:0000313" key="1">
    <source>
        <dbReference type="EMBL" id="CAG8511626.1"/>
    </source>
</evidence>
<name>A0ABM8W2Z9_GIGMA</name>
<keyword evidence="2" id="KW-1185">Reference proteome</keyword>
<accession>A0ABM8W2Z9</accession>